<evidence type="ECO:0000256" key="1">
    <source>
        <dbReference type="ARBA" id="ARBA00023242"/>
    </source>
</evidence>
<keyword evidence="5" id="KW-1185">Reference proteome</keyword>
<evidence type="ECO:0000259" key="3">
    <source>
        <dbReference type="SMART" id="SM00906"/>
    </source>
</evidence>
<dbReference type="GO" id="GO:0008270">
    <property type="term" value="F:zinc ion binding"/>
    <property type="evidence" value="ECO:0007669"/>
    <property type="project" value="InterPro"/>
</dbReference>
<dbReference type="GO" id="GO:0003677">
    <property type="term" value="F:DNA binding"/>
    <property type="evidence" value="ECO:0007669"/>
    <property type="project" value="InterPro"/>
</dbReference>
<reference evidence="4 5" key="1">
    <citation type="submission" date="2013-03" db="EMBL/GenBank/DDBJ databases">
        <title>The Genome Sequence of Cladophialophora yegresii CBS 114405.</title>
        <authorList>
            <consortium name="The Broad Institute Genomics Platform"/>
            <person name="Cuomo C."/>
            <person name="de Hoog S."/>
            <person name="Gorbushina A."/>
            <person name="Walker B."/>
            <person name="Young S.K."/>
            <person name="Zeng Q."/>
            <person name="Gargeya S."/>
            <person name="Fitzgerald M."/>
            <person name="Haas B."/>
            <person name="Abouelleil A."/>
            <person name="Allen A.W."/>
            <person name="Alvarado L."/>
            <person name="Arachchi H.M."/>
            <person name="Berlin A.M."/>
            <person name="Chapman S.B."/>
            <person name="Gainer-Dewar J."/>
            <person name="Goldberg J."/>
            <person name="Griggs A."/>
            <person name="Gujja S."/>
            <person name="Hansen M."/>
            <person name="Howarth C."/>
            <person name="Imamovic A."/>
            <person name="Ireland A."/>
            <person name="Larimer J."/>
            <person name="McCowan C."/>
            <person name="Murphy C."/>
            <person name="Pearson M."/>
            <person name="Poon T.W."/>
            <person name="Priest M."/>
            <person name="Roberts A."/>
            <person name="Saif S."/>
            <person name="Shea T."/>
            <person name="Sisk P."/>
            <person name="Sykes S."/>
            <person name="Wortman J."/>
            <person name="Nusbaum C."/>
            <person name="Birren B."/>
        </authorList>
    </citation>
    <scope>NUCLEOTIDE SEQUENCE [LARGE SCALE GENOMIC DNA]</scope>
    <source>
        <strain evidence="4 5">CBS 114405</strain>
    </source>
</reference>
<name>W9VIP7_9EURO</name>
<dbReference type="HOGENOM" id="CLU_011910_2_0_1"/>
<dbReference type="GO" id="GO:0006351">
    <property type="term" value="P:DNA-templated transcription"/>
    <property type="evidence" value="ECO:0007669"/>
    <property type="project" value="InterPro"/>
</dbReference>
<dbReference type="SMART" id="SM00906">
    <property type="entry name" value="Fungal_trans"/>
    <property type="match status" value="1"/>
</dbReference>
<dbReference type="Pfam" id="PF04082">
    <property type="entry name" value="Fungal_trans"/>
    <property type="match status" value="1"/>
</dbReference>
<evidence type="ECO:0000256" key="2">
    <source>
        <dbReference type="SAM" id="MobiDB-lite"/>
    </source>
</evidence>
<sequence length="594" mass="66728">MSSKSYGLEAAPSAGETEVSSSVGSPGKQGELERVVGLGRGSGLSGFCGKMSEMSWVQRAFEYLLNGPADWRIPSYFTDEIDILAVNEDYVDPSHWPPLEAVEILTEAYFNASQAAFPFVIRERFLEQVLTFQTRGTSTWWSKRSWLALANVIWATSARWLQVAELAEVVDPNIHLLYYARARVLGLDHRVIIDHPTITQIQGLGVLSLYLLTNGSITRASNVLAQAIRHATALGLHLHVSDPDVSEADILERAWTWSSLYSLEVLVAEITGLPKSINLSERIFLGHYDTEVQSSDIQLDQSVENFILETRRTWLTYLSTGRVTSQDTLSGLASAETGYMPKHLPSFYFEQRLQLCLISDRIGRELYNDSPPSTWVEIQRRIAALEVELRSWAETFIHDDDPIDQAPSSIDVTLRLNLTMYYHSLQMILHRPCLCEIVIASESQESQEFNQNSARACNGGALSLLADLPDTGTGQEVCQHLPWWNLLHYLVQAAAVLLLELCLEGQHCEGQVEEISRSLRKAMAYIAHIATSGLSAYRVWRTFRHLLFGLSFKYSSIELQNIPTEIAQPFRWSEENESDLRSMLASTGRDLPNS</sequence>
<dbReference type="CDD" id="cd12148">
    <property type="entry name" value="fungal_TF_MHR"/>
    <property type="match status" value="1"/>
</dbReference>
<dbReference type="InterPro" id="IPR053230">
    <property type="entry name" value="Trans_reg_galc"/>
</dbReference>
<gene>
    <name evidence="4" type="ORF">A1O7_08280</name>
</gene>
<proteinExistence type="predicted"/>
<protein>
    <recommendedName>
        <fullName evidence="3">Xylanolytic transcriptional activator regulatory domain-containing protein</fullName>
    </recommendedName>
</protein>
<dbReference type="VEuPathDB" id="FungiDB:A1O7_08280"/>
<accession>W9VIP7</accession>
<keyword evidence="1" id="KW-0539">Nucleus</keyword>
<dbReference type="RefSeq" id="XP_007760463.1">
    <property type="nucleotide sequence ID" value="XM_007762273.1"/>
</dbReference>
<evidence type="ECO:0000313" key="4">
    <source>
        <dbReference type="EMBL" id="EXJ55353.1"/>
    </source>
</evidence>
<organism evidence="4 5">
    <name type="scientific">Cladophialophora yegresii CBS 114405</name>
    <dbReference type="NCBI Taxonomy" id="1182544"/>
    <lineage>
        <taxon>Eukaryota</taxon>
        <taxon>Fungi</taxon>
        <taxon>Dikarya</taxon>
        <taxon>Ascomycota</taxon>
        <taxon>Pezizomycotina</taxon>
        <taxon>Eurotiomycetes</taxon>
        <taxon>Chaetothyriomycetidae</taxon>
        <taxon>Chaetothyriales</taxon>
        <taxon>Herpotrichiellaceae</taxon>
        <taxon>Cladophialophora</taxon>
    </lineage>
</organism>
<dbReference type="PANTHER" id="PTHR47654:SF5">
    <property type="entry name" value="TRANSCRIPTION FACTOR DOMAIN-CONTAINING PROTEIN"/>
    <property type="match status" value="1"/>
</dbReference>
<evidence type="ECO:0000313" key="5">
    <source>
        <dbReference type="Proteomes" id="UP000019473"/>
    </source>
</evidence>
<feature type="region of interest" description="Disordered" evidence="2">
    <location>
        <begin position="1"/>
        <end position="29"/>
    </location>
</feature>
<dbReference type="PANTHER" id="PTHR47654">
    <property type="entry name" value="ZN(II)2CYS6 TRANSCRIPTION FACTOR (EUROFUNG)-RELATED"/>
    <property type="match status" value="1"/>
</dbReference>
<dbReference type="EMBL" id="AMGW01000006">
    <property type="protein sequence ID" value="EXJ55353.1"/>
    <property type="molecule type" value="Genomic_DNA"/>
</dbReference>
<dbReference type="OrthoDB" id="5296287at2759"/>
<dbReference type="Proteomes" id="UP000019473">
    <property type="component" value="Unassembled WGS sequence"/>
</dbReference>
<dbReference type="eggNOG" id="ENOG502RZ6G">
    <property type="taxonomic scope" value="Eukaryota"/>
</dbReference>
<comment type="caution">
    <text evidence="4">The sequence shown here is derived from an EMBL/GenBank/DDBJ whole genome shotgun (WGS) entry which is preliminary data.</text>
</comment>
<feature type="domain" description="Xylanolytic transcriptional activator regulatory" evidence="3">
    <location>
        <begin position="220"/>
        <end position="295"/>
    </location>
</feature>
<dbReference type="InterPro" id="IPR007219">
    <property type="entry name" value="XnlR_reg_dom"/>
</dbReference>
<dbReference type="GeneID" id="19182848"/>
<dbReference type="AlphaFoldDB" id="W9VIP7"/>